<feature type="transmembrane region" description="Helical" evidence="3">
    <location>
        <begin position="29"/>
        <end position="51"/>
    </location>
</feature>
<evidence type="ECO:0000259" key="5">
    <source>
        <dbReference type="PROSITE" id="PS51406"/>
    </source>
</evidence>
<evidence type="ECO:0000256" key="2">
    <source>
        <dbReference type="SAM" id="Coils"/>
    </source>
</evidence>
<comment type="caution">
    <text evidence="6">The sequence shown here is derived from an EMBL/GenBank/DDBJ whole genome shotgun (WGS) entry which is preliminary data.</text>
</comment>
<proteinExistence type="predicted"/>
<dbReference type="SUPFAM" id="SSF56496">
    <property type="entry name" value="Fibrinogen C-terminal domain-like"/>
    <property type="match status" value="1"/>
</dbReference>
<dbReference type="InterPro" id="IPR050373">
    <property type="entry name" value="Fibrinogen_C-term_domain"/>
</dbReference>
<evidence type="ECO:0000256" key="3">
    <source>
        <dbReference type="SAM" id="Phobius"/>
    </source>
</evidence>
<dbReference type="CDD" id="cd00087">
    <property type="entry name" value="FReD"/>
    <property type="match status" value="1"/>
</dbReference>
<dbReference type="Gene3D" id="3.90.215.10">
    <property type="entry name" value="Gamma Fibrinogen, chain A, domain 1"/>
    <property type="match status" value="1"/>
</dbReference>
<dbReference type="AlphaFoldDB" id="A0AAV4IXG6"/>
<keyword evidence="7" id="KW-1185">Reference proteome</keyword>
<feature type="coiled-coil region" evidence="2">
    <location>
        <begin position="264"/>
        <end position="329"/>
    </location>
</feature>
<sequence length="661" mass="72644">MDRWSCMLLVICLINLSDGVVRIVVVAALVVVVAVVVVVVIVVVVVGGGGGGGGLDLTLSKETADLSGSRAFCGVLKCVHEDQNATGHTMSHTDQVSSAVPLYSISSLSFFKRAPSSSGAREILIASLTPKVQSVKRVANGMKVEGLKEPGRAMIQVELFKAEDCEAEFVCQVRGVDSQWREVVSTISLLQQQNSQAKQPNVDHGMQQASPLELAALLQQHFSSSEKSLEDKIVSKLQLALENKVGDLETNLRDQSDAFERHIYDRLLQLENRIEDKIDNTNRNSKPDGVCQLDGKTTAKVVQSCATDKADMLNKLEELQQQVQTAQEQVLGNVSTSLNKIFNSTSGLASTVENQIDLLKSQDPQKLMLTVKSELESLYDVLASKDYSLDLERIRNDTLASCNRLPLRFKELESNVFNHTAEAVSEIKNLILTGLNGSNNFKLLLKDMVTPKYCRRGMGFGLPQNPSRYTVIAPVQNSTDSPNFPHLCDMVTDGGGWIVIHRRVKGDTDFNRNWAEYKQGFGSYHGDFWLGNDKLHAITSSGGTYELRVELAYKGKGAYAYYGDFFVADESENYKLKVGSYHGTAGDGLAYHNGRPFTTIDRDNDKREGNCASYGGGWWFGNCDHANLNGNWGAGSDKGVEWEPLAGSNSVSFAEMKIRRM</sequence>
<feature type="domain" description="Fibrinogen C-terminal" evidence="5">
    <location>
        <begin position="445"/>
        <end position="661"/>
    </location>
</feature>
<feature type="signal peptide" evidence="4">
    <location>
        <begin position="1"/>
        <end position="19"/>
    </location>
</feature>
<feature type="chain" id="PRO_5043741520" evidence="4">
    <location>
        <begin position="20"/>
        <end position="661"/>
    </location>
</feature>
<name>A0AAV4IXG6_9GAST</name>
<dbReference type="PROSITE" id="PS00514">
    <property type="entry name" value="FIBRINOGEN_C_1"/>
    <property type="match status" value="1"/>
</dbReference>
<dbReference type="Pfam" id="PF00147">
    <property type="entry name" value="Fibrinogen_C"/>
    <property type="match status" value="1"/>
</dbReference>
<evidence type="ECO:0000313" key="6">
    <source>
        <dbReference type="EMBL" id="GFS15107.1"/>
    </source>
</evidence>
<accession>A0AAV4IXG6</accession>
<gene>
    <name evidence="6" type="ORF">ElyMa_001441000</name>
</gene>
<dbReference type="PROSITE" id="PS51406">
    <property type="entry name" value="FIBRINOGEN_C_2"/>
    <property type="match status" value="1"/>
</dbReference>
<dbReference type="InterPro" id="IPR036056">
    <property type="entry name" value="Fibrinogen-like_C"/>
</dbReference>
<evidence type="ECO:0000256" key="1">
    <source>
        <dbReference type="ARBA" id="ARBA00023157"/>
    </source>
</evidence>
<evidence type="ECO:0000256" key="4">
    <source>
        <dbReference type="SAM" id="SignalP"/>
    </source>
</evidence>
<dbReference type="GO" id="GO:0005615">
    <property type="term" value="C:extracellular space"/>
    <property type="evidence" value="ECO:0007669"/>
    <property type="project" value="TreeGrafter"/>
</dbReference>
<dbReference type="EMBL" id="BMAT01002827">
    <property type="protein sequence ID" value="GFS15107.1"/>
    <property type="molecule type" value="Genomic_DNA"/>
</dbReference>
<keyword evidence="3" id="KW-0812">Transmembrane</keyword>
<dbReference type="PANTHER" id="PTHR19143">
    <property type="entry name" value="FIBRINOGEN/TENASCIN/ANGIOPOEITIN"/>
    <property type="match status" value="1"/>
</dbReference>
<reference evidence="6 7" key="1">
    <citation type="journal article" date="2021" name="Elife">
        <title>Chloroplast acquisition without the gene transfer in kleptoplastic sea slugs, Plakobranchus ocellatus.</title>
        <authorList>
            <person name="Maeda T."/>
            <person name="Takahashi S."/>
            <person name="Yoshida T."/>
            <person name="Shimamura S."/>
            <person name="Takaki Y."/>
            <person name="Nagai Y."/>
            <person name="Toyoda A."/>
            <person name="Suzuki Y."/>
            <person name="Arimoto A."/>
            <person name="Ishii H."/>
            <person name="Satoh N."/>
            <person name="Nishiyama T."/>
            <person name="Hasebe M."/>
            <person name="Maruyama T."/>
            <person name="Minagawa J."/>
            <person name="Obokata J."/>
            <person name="Shigenobu S."/>
        </authorList>
    </citation>
    <scope>NUCLEOTIDE SEQUENCE [LARGE SCALE GENOMIC DNA]</scope>
</reference>
<keyword evidence="4" id="KW-0732">Signal</keyword>
<keyword evidence="3" id="KW-0472">Membrane</keyword>
<protein>
    <submittedName>
        <fullName evidence="6">Tenascin-R</fullName>
    </submittedName>
</protein>
<evidence type="ECO:0000313" key="7">
    <source>
        <dbReference type="Proteomes" id="UP000762676"/>
    </source>
</evidence>
<dbReference type="InterPro" id="IPR002181">
    <property type="entry name" value="Fibrinogen_a/b/g_C_dom"/>
</dbReference>
<dbReference type="InterPro" id="IPR014716">
    <property type="entry name" value="Fibrinogen_a/b/g_C_1"/>
</dbReference>
<organism evidence="6 7">
    <name type="scientific">Elysia marginata</name>
    <dbReference type="NCBI Taxonomy" id="1093978"/>
    <lineage>
        <taxon>Eukaryota</taxon>
        <taxon>Metazoa</taxon>
        <taxon>Spiralia</taxon>
        <taxon>Lophotrochozoa</taxon>
        <taxon>Mollusca</taxon>
        <taxon>Gastropoda</taxon>
        <taxon>Heterobranchia</taxon>
        <taxon>Euthyneura</taxon>
        <taxon>Panpulmonata</taxon>
        <taxon>Sacoglossa</taxon>
        <taxon>Placobranchoidea</taxon>
        <taxon>Plakobranchidae</taxon>
        <taxon>Elysia</taxon>
    </lineage>
</organism>
<keyword evidence="2" id="KW-0175">Coiled coil</keyword>
<dbReference type="InterPro" id="IPR020837">
    <property type="entry name" value="Fibrinogen_CS"/>
</dbReference>
<keyword evidence="1" id="KW-1015">Disulfide bond</keyword>
<keyword evidence="3" id="KW-1133">Transmembrane helix</keyword>
<dbReference type="SMART" id="SM00186">
    <property type="entry name" value="FBG"/>
    <property type="match status" value="1"/>
</dbReference>
<dbReference type="Proteomes" id="UP000762676">
    <property type="component" value="Unassembled WGS sequence"/>
</dbReference>